<evidence type="ECO:0000313" key="5">
    <source>
        <dbReference type="EMBL" id="CAG8980538.1"/>
    </source>
</evidence>
<evidence type="ECO:0000256" key="3">
    <source>
        <dbReference type="ARBA" id="ARBA00022989"/>
    </source>
</evidence>
<dbReference type="GO" id="GO:0016020">
    <property type="term" value="C:membrane"/>
    <property type="evidence" value="ECO:0007669"/>
    <property type="project" value="UniProtKB-SubCell"/>
</dbReference>
<evidence type="ECO:0000256" key="4">
    <source>
        <dbReference type="ARBA" id="ARBA00023136"/>
    </source>
</evidence>
<protein>
    <submittedName>
        <fullName evidence="5">Uncharacterized protein</fullName>
    </submittedName>
</protein>
<keyword evidence="4" id="KW-0472">Membrane</keyword>
<dbReference type="OrthoDB" id="3231000at2759"/>
<dbReference type="Gene3D" id="1.20.58.340">
    <property type="entry name" value="Magnesium transport protein CorA, transmembrane region"/>
    <property type="match status" value="1"/>
</dbReference>
<name>A0A9N9LVB9_9HELO</name>
<dbReference type="SUPFAM" id="SSF144083">
    <property type="entry name" value="Magnesium transport protein CorA, transmembrane region"/>
    <property type="match status" value="1"/>
</dbReference>
<dbReference type="InterPro" id="IPR002523">
    <property type="entry name" value="MgTranspt_CorA/ZnTranspt_ZntB"/>
</dbReference>
<accession>A0A9N9LVB9</accession>
<evidence type="ECO:0000256" key="1">
    <source>
        <dbReference type="ARBA" id="ARBA00004141"/>
    </source>
</evidence>
<gene>
    <name evidence="5" type="ORF">HYALB_00002535</name>
</gene>
<keyword evidence="2" id="KW-0812">Transmembrane</keyword>
<keyword evidence="3" id="KW-1133">Transmembrane helix</keyword>
<dbReference type="Pfam" id="PF01544">
    <property type="entry name" value="CorA"/>
    <property type="match status" value="1"/>
</dbReference>
<sequence>MEQPLWLHMDSEVVHYTPKHRESSMKKLRSSALRLDGSLFIILVDKRTTNEPNREKDLARGDLHVTVRIGSSPPVPQKMGSGSSAWWDNVFESVWEWITEEPFELRLSLIELIFRQEQKSGGAARVLVGLFKLFDSNARMEDLQRSAGDLNLAAIAAPDLETFKSLNERRREFAELQGILLNKEDAEAEDACFEEVTSGLQFSLPELPSKQYERLKSNGRILNQELNTIFKTLIGTITLMDSRANQESAKPSKIQAEKATMLTLLAAFYLPLTLCTGIFGMNIDKIVGSPGPGWL</sequence>
<dbReference type="Proteomes" id="UP000701801">
    <property type="component" value="Unassembled WGS sequence"/>
</dbReference>
<dbReference type="GO" id="GO:0046873">
    <property type="term" value="F:metal ion transmembrane transporter activity"/>
    <property type="evidence" value="ECO:0007669"/>
    <property type="project" value="InterPro"/>
</dbReference>
<keyword evidence="6" id="KW-1185">Reference proteome</keyword>
<evidence type="ECO:0000313" key="6">
    <source>
        <dbReference type="Proteomes" id="UP000701801"/>
    </source>
</evidence>
<reference evidence="5" key="1">
    <citation type="submission" date="2021-07" db="EMBL/GenBank/DDBJ databases">
        <authorList>
            <person name="Durling M."/>
        </authorList>
    </citation>
    <scope>NUCLEOTIDE SEQUENCE</scope>
</reference>
<comment type="caution">
    <text evidence="5">The sequence shown here is derived from an EMBL/GenBank/DDBJ whole genome shotgun (WGS) entry which is preliminary data.</text>
</comment>
<dbReference type="EMBL" id="CAJVRM010000396">
    <property type="protein sequence ID" value="CAG8980538.1"/>
    <property type="molecule type" value="Genomic_DNA"/>
</dbReference>
<dbReference type="InterPro" id="IPR045863">
    <property type="entry name" value="CorA_TM1_TM2"/>
</dbReference>
<organism evidence="5 6">
    <name type="scientific">Hymenoscyphus albidus</name>
    <dbReference type="NCBI Taxonomy" id="595503"/>
    <lineage>
        <taxon>Eukaryota</taxon>
        <taxon>Fungi</taxon>
        <taxon>Dikarya</taxon>
        <taxon>Ascomycota</taxon>
        <taxon>Pezizomycotina</taxon>
        <taxon>Leotiomycetes</taxon>
        <taxon>Helotiales</taxon>
        <taxon>Helotiaceae</taxon>
        <taxon>Hymenoscyphus</taxon>
    </lineage>
</organism>
<comment type="subcellular location">
    <subcellularLocation>
        <location evidence="1">Membrane</location>
        <topology evidence="1">Multi-pass membrane protein</topology>
    </subcellularLocation>
</comment>
<dbReference type="AlphaFoldDB" id="A0A9N9LVB9"/>
<evidence type="ECO:0000256" key="2">
    <source>
        <dbReference type="ARBA" id="ARBA00022692"/>
    </source>
</evidence>
<proteinExistence type="predicted"/>